<dbReference type="PROSITE" id="PS50216">
    <property type="entry name" value="DHHC"/>
    <property type="match status" value="1"/>
</dbReference>
<keyword evidence="5 8" id="KW-1133">Transmembrane helix</keyword>
<keyword evidence="3 8" id="KW-0808">Transferase</keyword>
<evidence type="ECO:0000256" key="2">
    <source>
        <dbReference type="ARBA" id="ARBA00008574"/>
    </source>
</evidence>
<organism evidence="10 11">
    <name type="scientific">Penstemon smallii</name>
    <dbReference type="NCBI Taxonomy" id="265156"/>
    <lineage>
        <taxon>Eukaryota</taxon>
        <taxon>Viridiplantae</taxon>
        <taxon>Streptophyta</taxon>
        <taxon>Embryophyta</taxon>
        <taxon>Tracheophyta</taxon>
        <taxon>Spermatophyta</taxon>
        <taxon>Magnoliopsida</taxon>
        <taxon>eudicotyledons</taxon>
        <taxon>Gunneridae</taxon>
        <taxon>Pentapetalae</taxon>
        <taxon>asterids</taxon>
        <taxon>lamiids</taxon>
        <taxon>Lamiales</taxon>
        <taxon>Plantaginaceae</taxon>
        <taxon>Cheloneae</taxon>
        <taxon>Penstemon</taxon>
    </lineage>
</organism>
<dbReference type="Proteomes" id="UP001634393">
    <property type="component" value="Unassembled WGS sequence"/>
</dbReference>
<comment type="similarity">
    <text evidence="2 8">Belongs to the DHHC palmitoyltransferase family.</text>
</comment>
<evidence type="ECO:0000256" key="3">
    <source>
        <dbReference type="ARBA" id="ARBA00022679"/>
    </source>
</evidence>
<feature type="domain" description="Palmitoyltransferase DHHC" evidence="9">
    <location>
        <begin position="2"/>
        <end position="101"/>
    </location>
</feature>
<dbReference type="PANTHER" id="PTHR22883:SF127">
    <property type="entry name" value="ZDHHC-TYPE PALMITOYLTRANSFERASE 3-RELATED"/>
    <property type="match status" value="1"/>
</dbReference>
<comment type="domain">
    <text evidence="8">The DHHC domain is required for palmitoyltransferase activity.</text>
</comment>
<keyword evidence="11" id="KW-1185">Reference proteome</keyword>
<evidence type="ECO:0000256" key="8">
    <source>
        <dbReference type="RuleBase" id="RU079119"/>
    </source>
</evidence>
<evidence type="ECO:0000256" key="1">
    <source>
        <dbReference type="ARBA" id="ARBA00004127"/>
    </source>
</evidence>
<dbReference type="GO" id="GO:0012505">
    <property type="term" value="C:endomembrane system"/>
    <property type="evidence" value="ECO:0007669"/>
    <property type="project" value="UniProtKB-SubCell"/>
</dbReference>
<proteinExistence type="inferred from homology"/>
<name>A0ABD3SXD5_9LAMI</name>
<evidence type="ECO:0000256" key="5">
    <source>
        <dbReference type="ARBA" id="ARBA00022989"/>
    </source>
</evidence>
<comment type="caution">
    <text evidence="10">The sequence shown here is derived from an EMBL/GenBank/DDBJ whole genome shotgun (WGS) entry which is preliminary data.</text>
</comment>
<comment type="catalytic activity">
    <reaction evidence="8">
        <text>L-cysteinyl-[protein] + hexadecanoyl-CoA = S-hexadecanoyl-L-cysteinyl-[protein] + CoA</text>
        <dbReference type="Rhea" id="RHEA:36683"/>
        <dbReference type="Rhea" id="RHEA-COMP:10131"/>
        <dbReference type="Rhea" id="RHEA-COMP:11032"/>
        <dbReference type="ChEBI" id="CHEBI:29950"/>
        <dbReference type="ChEBI" id="CHEBI:57287"/>
        <dbReference type="ChEBI" id="CHEBI:57379"/>
        <dbReference type="ChEBI" id="CHEBI:74151"/>
        <dbReference type="EC" id="2.3.1.225"/>
    </reaction>
</comment>
<reference evidence="10 11" key="1">
    <citation type="submission" date="2024-12" db="EMBL/GenBank/DDBJ databases">
        <title>The unique morphological basis and parallel evolutionary history of personate flowers in Penstemon.</title>
        <authorList>
            <person name="Depatie T.H."/>
            <person name="Wessinger C.A."/>
        </authorList>
    </citation>
    <scope>NUCLEOTIDE SEQUENCE [LARGE SCALE GENOMIC DNA]</scope>
    <source>
        <strain evidence="10">WTNN_2</strain>
        <tissue evidence="10">Leaf</tissue>
    </source>
</reference>
<evidence type="ECO:0000313" key="10">
    <source>
        <dbReference type="EMBL" id="KAL3829125.1"/>
    </source>
</evidence>
<evidence type="ECO:0000259" key="9">
    <source>
        <dbReference type="Pfam" id="PF01529"/>
    </source>
</evidence>
<comment type="subcellular location">
    <subcellularLocation>
        <location evidence="1">Endomembrane system</location>
        <topology evidence="1">Multi-pass membrane protein</topology>
    </subcellularLocation>
</comment>
<dbReference type="EC" id="2.3.1.225" evidence="8"/>
<dbReference type="PANTHER" id="PTHR22883">
    <property type="entry name" value="ZINC FINGER DHHC DOMAIN CONTAINING PROTEIN"/>
    <property type="match status" value="1"/>
</dbReference>
<feature type="transmembrane region" description="Helical" evidence="8">
    <location>
        <begin position="20"/>
        <end position="41"/>
    </location>
</feature>
<keyword evidence="6 8" id="KW-0472">Membrane</keyword>
<keyword evidence="7 8" id="KW-0012">Acyltransferase</keyword>
<accession>A0ABD3SXD5</accession>
<evidence type="ECO:0000256" key="7">
    <source>
        <dbReference type="ARBA" id="ARBA00023315"/>
    </source>
</evidence>
<dbReference type="Pfam" id="PF01529">
    <property type="entry name" value="DHHC"/>
    <property type="match status" value="1"/>
</dbReference>
<dbReference type="InterPro" id="IPR039859">
    <property type="entry name" value="PFA4/ZDH16/20/ERF2-like"/>
</dbReference>
<evidence type="ECO:0000256" key="6">
    <source>
        <dbReference type="ARBA" id="ARBA00023136"/>
    </source>
</evidence>
<dbReference type="InterPro" id="IPR001594">
    <property type="entry name" value="Palmitoyltrfase_DHHC"/>
</dbReference>
<evidence type="ECO:0000256" key="4">
    <source>
        <dbReference type="ARBA" id="ARBA00022692"/>
    </source>
</evidence>
<keyword evidence="4 8" id="KW-0812">Transmembrane</keyword>
<protein>
    <recommendedName>
        <fullName evidence="8">S-acyltransferase</fullName>
        <ecNumber evidence="8">2.3.1.225</ecNumber>
    </recommendedName>
    <alternativeName>
        <fullName evidence="8">Palmitoyltransferase</fullName>
    </alternativeName>
</protein>
<dbReference type="GO" id="GO:0019706">
    <property type="term" value="F:protein-cysteine S-palmitoyltransferase activity"/>
    <property type="evidence" value="ECO:0007669"/>
    <property type="project" value="UniProtKB-EC"/>
</dbReference>
<gene>
    <name evidence="10" type="ORF">ACJIZ3_017927</name>
</gene>
<dbReference type="EMBL" id="JBJXBP010000005">
    <property type="protein sequence ID" value="KAL3829125.1"/>
    <property type="molecule type" value="Genomic_DNA"/>
</dbReference>
<sequence>MGFDHHCPAFGNCIGQNNHAFFMVLLVGFLISEVSYVTFAFQFNGKSQTLSEIGEKVNISRSLVLSTMSFSLIQVLWQVIFIMWHVHCACFNIKTDEWINWRKYPEFQIKIIPQAGQHETATRFINPYNKGVLRNLKEFLTAKG</sequence>
<evidence type="ECO:0000313" key="11">
    <source>
        <dbReference type="Proteomes" id="UP001634393"/>
    </source>
</evidence>
<feature type="transmembrane region" description="Helical" evidence="8">
    <location>
        <begin position="62"/>
        <end position="84"/>
    </location>
</feature>
<dbReference type="AlphaFoldDB" id="A0ABD3SXD5"/>